<gene>
    <name evidence="1" type="ORF">PFLG_03017</name>
</gene>
<organism evidence="1 2">
    <name type="scientific">Plasmodium falciparum RAJ116</name>
    <dbReference type="NCBI Taxonomy" id="580058"/>
    <lineage>
        <taxon>Eukaryota</taxon>
        <taxon>Sar</taxon>
        <taxon>Alveolata</taxon>
        <taxon>Apicomplexa</taxon>
        <taxon>Aconoidasida</taxon>
        <taxon>Haemosporida</taxon>
        <taxon>Plasmodiidae</taxon>
        <taxon>Plasmodium</taxon>
        <taxon>Plasmodium (Laverania)</taxon>
    </lineage>
</organism>
<protein>
    <submittedName>
        <fullName evidence="1">Uncharacterized protein</fullName>
    </submittedName>
</protein>
<evidence type="ECO:0000313" key="2">
    <source>
        <dbReference type="Proteomes" id="UP000054566"/>
    </source>
</evidence>
<reference evidence="2" key="2">
    <citation type="submission" date="2015-07" db="EMBL/GenBank/DDBJ databases">
        <title>The genome sequence of Plasmodium falciparum RAJ116.</title>
        <authorList>
            <consortium name="The Broad Institute Genome Sequencing Platform"/>
            <person name="Volkman S.K."/>
            <person name="Neafsey D.E."/>
            <person name="Dash A.P."/>
            <person name="Chitnis C.E."/>
            <person name="Hartl D.L."/>
            <person name="Young S.K."/>
            <person name="Kodira C.D."/>
            <person name="Zeng Q."/>
            <person name="Koehrsen M."/>
            <person name="Godfrey P."/>
            <person name="Alvarado L."/>
            <person name="Berlin A."/>
            <person name="Borenstein D."/>
            <person name="Chen Z."/>
            <person name="Engels R."/>
            <person name="Freedman E."/>
            <person name="Gellesch M."/>
            <person name="Goldberg J."/>
            <person name="Griggs A."/>
            <person name="Gujja S."/>
            <person name="Heiman D."/>
            <person name="Hepburn T."/>
            <person name="Howarth C."/>
            <person name="Jen D."/>
            <person name="Larson L."/>
            <person name="Lewis B."/>
            <person name="Mehta T."/>
            <person name="Park D."/>
            <person name="Pearson M."/>
            <person name="Roberts A."/>
            <person name="Saif S."/>
            <person name="Shea T."/>
            <person name="Shenoy N."/>
            <person name="Sisk P."/>
            <person name="Stolte C."/>
            <person name="Sykes S."/>
            <person name="Walk T."/>
            <person name="White J."/>
            <person name="Yandava C."/>
            <person name="Wirth D.F."/>
            <person name="Nusbaum C."/>
            <person name="Birren B."/>
        </authorList>
    </citation>
    <scope>NUCLEOTIDE SEQUENCE [LARGE SCALE GENOMIC DNA]</scope>
    <source>
        <strain evidence="2">RAJ116</strain>
    </source>
</reference>
<dbReference type="Proteomes" id="UP000054566">
    <property type="component" value="Unassembled WGS sequence"/>
</dbReference>
<dbReference type="AlphaFoldDB" id="A0A0L0D3C2"/>
<sequence>MKNKKKKNKYVEKKKKKKMTTFDILNKRLKKEKPCFKLKKDSPLSFQKCIEIWGDIELIKYNNHEEKLLKKLRSEIKEIIFSKILYKNKKKFSPFSVFYN</sequence>
<reference evidence="2" key="1">
    <citation type="submission" date="2015-07" db="EMBL/GenBank/DDBJ databases">
        <title>Annotation of Plasmodium falciparum RAJ116.</title>
        <authorList>
            <consortium name="The Broad Institute Genome Sequencing Platform"/>
            <person name="Volkman S.K."/>
            <person name="Neafsey D.E."/>
            <person name="Dash A.P."/>
            <person name="Chitnis C.E."/>
            <person name="Hartl D.L."/>
            <person name="Young S.K."/>
            <person name="Zeng Q."/>
            <person name="Koehrsen M."/>
            <person name="Alvarado L."/>
            <person name="Berlin A."/>
            <person name="Borenstein D."/>
            <person name="Chapman S.B."/>
            <person name="Chen Z."/>
            <person name="Engels R."/>
            <person name="Freedman E."/>
            <person name="Gellesch M."/>
            <person name="Goldberg J."/>
            <person name="Griggs A."/>
            <person name="Gujja S."/>
            <person name="Heilman E.R."/>
            <person name="Heiman D.I."/>
            <person name="Howarth C."/>
            <person name="Jen D."/>
            <person name="Larson L."/>
            <person name="Mehta T."/>
            <person name="Neiman D."/>
            <person name="Park D."/>
            <person name="Pearson M."/>
            <person name="Roberts A."/>
            <person name="Saif S."/>
            <person name="Shea T."/>
            <person name="Shenoy N."/>
            <person name="Sisk P."/>
            <person name="Stolte C."/>
            <person name="Sykes S."/>
            <person name="Walk T."/>
            <person name="White J."/>
            <person name="Yandava C."/>
            <person name="Haas B."/>
            <person name="Henn M.R."/>
            <person name="Nusbaum C."/>
            <person name="Birren B."/>
        </authorList>
    </citation>
    <scope>NUCLEOTIDE SEQUENCE [LARGE SCALE GENOMIC DNA]</scope>
    <source>
        <strain evidence="2">RAJ116</strain>
    </source>
</reference>
<proteinExistence type="predicted"/>
<name>A0A0L0D3C2_PLAFA</name>
<accession>A0A0L0D3C2</accession>
<dbReference type="EMBL" id="GG664899">
    <property type="protein sequence ID" value="KNC38124.1"/>
    <property type="molecule type" value="Genomic_DNA"/>
</dbReference>
<evidence type="ECO:0000313" key="1">
    <source>
        <dbReference type="EMBL" id="KNC38124.1"/>
    </source>
</evidence>